<evidence type="ECO:0000313" key="2">
    <source>
        <dbReference type="Proteomes" id="UP000034934"/>
    </source>
</evidence>
<comment type="caution">
    <text evidence="1">The sequence shown here is derived from an EMBL/GenBank/DDBJ whole genome shotgun (WGS) entry which is preliminary data.</text>
</comment>
<dbReference type="Proteomes" id="UP000034934">
    <property type="component" value="Unassembled WGS sequence"/>
</dbReference>
<gene>
    <name evidence="1" type="ORF">UR19_C0007G0004</name>
</gene>
<accession>A0A0G0ASX6</accession>
<sequence>MATERSVVEVKARCKPLLGQLPLVEFVQQSGSPTAAYTIIFSETNSKELAKAGRWLAVLKRDFPQEYNSVIFSLKLSHANEARLKGESS</sequence>
<dbReference type="EMBL" id="LBOG01000007">
    <property type="protein sequence ID" value="KKP29830.1"/>
    <property type="molecule type" value="Genomic_DNA"/>
</dbReference>
<evidence type="ECO:0000313" key="1">
    <source>
        <dbReference type="EMBL" id="KKP29830.1"/>
    </source>
</evidence>
<protein>
    <submittedName>
        <fullName evidence="1">Uncharacterized protein</fullName>
    </submittedName>
</protein>
<name>A0A0G0ASX6_9BACT</name>
<dbReference type="AlphaFoldDB" id="A0A0G0ASX6"/>
<proteinExistence type="predicted"/>
<organism evidence="1 2">
    <name type="scientific">Candidatus Nomurabacteria bacterium GW2011_GWF1_31_48</name>
    <dbReference type="NCBI Taxonomy" id="1618767"/>
    <lineage>
        <taxon>Bacteria</taxon>
        <taxon>Candidatus Nomuraibacteriota</taxon>
    </lineage>
</organism>
<reference evidence="1 2" key="1">
    <citation type="journal article" date="2015" name="Nature">
        <title>rRNA introns, odd ribosomes, and small enigmatic genomes across a large radiation of phyla.</title>
        <authorList>
            <person name="Brown C.T."/>
            <person name="Hug L.A."/>
            <person name="Thomas B.C."/>
            <person name="Sharon I."/>
            <person name="Castelle C.J."/>
            <person name="Singh A."/>
            <person name="Wilkins M.J."/>
            <person name="Williams K.H."/>
            <person name="Banfield J.F."/>
        </authorList>
    </citation>
    <scope>NUCLEOTIDE SEQUENCE [LARGE SCALE GENOMIC DNA]</scope>
</reference>